<accession>A0A0V0GRW7</accession>
<proteinExistence type="predicted"/>
<evidence type="ECO:0000313" key="1">
    <source>
        <dbReference type="EMBL" id="JAP10798.1"/>
    </source>
</evidence>
<sequence>MISHVTLNSSYNLTSILLNLDWKLECVRRSMKSIFITSWLQLGKRIYLTLFDAMYTSYVARSSMTRHKVTLASRILGFLVNHSNSSLLAHFMPKQDVVVSK</sequence>
<dbReference type="AlphaFoldDB" id="A0A0V0GRW7"/>
<name>A0A0V0GRW7_SOLCH</name>
<reference evidence="1" key="1">
    <citation type="submission" date="2015-12" db="EMBL/GenBank/DDBJ databases">
        <title>Gene expression during late stages of embryo sac development: a critical building block for successful pollen-pistil interactions.</title>
        <authorList>
            <person name="Liu Y."/>
            <person name="Joly V."/>
            <person name="Sabar M."/>
            <person name="Matton D.P."/>
        </authorList>
    </citation>
    <scope>NUCLEOTIDE SEQUENCE</scope>
</reference>
<organism evidence="1">
    <name type="scientific">Solanum chacoense</name>
    <name type="common">Chaco potato</name>
    <dbReference type="NCBI Taxonomy" id="4108"/>
    <lineage>
        <taxon>Eukaryota</taxon>
        <taxon>Viridiplantae</taxon>
        <taxon>Streptophyta</taxon>
        <taxon>Embryophyta</taxon>
        <taxon>Tracheophyta</taxon>
        <taxon>Spermatophyta</taxon>
        <taxon>Magnoliopsida</taxon>
        <taxon>eudicotyledons</taxon>
        <taxon>Gunneridae</taxon>
        <taxon>Pentapetalae</taxon>
        <taxon>asterids</taxon>
        <taxon>lamiids</taxon>
        <taxon>Solanales</taxon>
        <taxon>Solanaceae</taxon>
        <taxon>Solanoideae</taxon>
        <taxon>Solaneae</taxon>
        <taxon>Solanum</taxon>
    </lineage>
</organism>
<protein>
    <submittedName>
        <fullName evidence="1">Putative ovule protein</fullName>
    </submittedName>
</protein>
<dbReference type="EMBL" id="GEDG01032470">
    <property type="protein sequence ID" value="JAP10798.1"/>
    <property type="molecule type" value="Transcribed_RNA"/>
</dbReference>